<protein>
    <submittedName>
        <fullName evidence="1">Uncharacterized protein</fullName>
    </submittedName>
</protein>
<dbReference type="EMBL" id="GBRH01242820">
    <property type="protein sequence ID" value="JAD55075.1"/>
    <property type="molecule type" value="Transcribed_RNA"/>
</dbReference>
<evidence type="ECO:0000313" key="1">
    <source>
        <dbReference type="EMBL" id="JAD55075.1"/>
    </source>
</evidence>
<organism evidence="1">
    <name type="scientific">Arundo donax</name>
    <name type="common">Giant reed</name>
    <name type="synonym">Donax arundinaceus</name>
    <dbReference type="NCBI Taxonomy" id="35708"/>
    <lineage>
        <taxon>Eukaryota</taxon>
        <taxon>Viridiplantae</taxon>
        <taxon>Streptophyta</taxon>
        <taxon>Embryophyta</taxon>
        <taxon>Tracheophyta</taxon>
        <taxon>Spermatophyta</taxon>
        <taxon>Magnoliopsida</taxon>
        <taxon>Liliopsida</taxon>
        <taxon>Poales</taxon>
        <taxon>Poaceae</taxon>
        <taxon>PACMAD clade</taxon>
        <taxon>Arundinoideae</taxon>
        <taxon>Arundineae</taxon>
        <taxon>Arundo</taxon>
    </lineage>
</organism>
<name>A0A0A9B1P3_ARUDO</name>
<proteinExistence type="predicted"/>
<sequence length="42" mass="4937">MPRLPKLESSLTQNEVPISSYLQCHLVPPRLVDIFYMIEKYS</sequence>
<accession>A0A0A9B1P3</accession>
<dbReference type="AlphaFoldDB" id="A0A0A9B1P3"/>
<reference evidence="1" key="1">
    <citation type="submission" date="2014-09" db="EMBL/GenBank/DDBJ databases">
        <authorList>
            <person name="Magalhaes I.L.F."/>
            <person name="Oliveira U."/>
            <person name="Santos F.R."/>
            <person name="Vidigal T.H.D.A."/>
            <person name="Brescovit A.D."/>
            <person name="Santos A.J."/>
        </authorList>
    </citation>
    <scope>NUCLEOTIDE SEQUENCE</scope>
    <source>
        <tissue evidence="1">Shoot tissue taken approximately 20 cm above the soil surface</tissue>
    </source>
</reference>
<reference evidence="1" key="2">
    <citation type="journal article" date="2015" name="Data Brief">
        <title>Shoot transcriptome of the giant reed, Arundo donax.</title>
        <authorList>
            <person name="Barrero R.A."/>
            <person name="Guerrero F.D."/>
            <person name="Moolhuijzen P."/>
            <person name="Goolsby J.A."/>
            <person name="Tidwell J."/>
            <person name="Bellgard S.E."/>
            <person name="Bellgard M.I."/>
        </authorList>
    </citation>
    <scope>NUCLEOTIDE SEQUENCE</scope>
    <source>
        <tissue evidence="1">Shoot tissue taken approximately 20 cm above the soil surface</tissue>
    </source>
</reference>